<sequence>MSLAPPPVRTTVRPALRRGVLALLLLGSAASTYAFLDQPWYAVDGATRVVNGFWQLPDDGSGTTTLIGYRTQRSPLLWLLLAICVAAGLGTAIRRASVALAARITAAFSGSALVVGIVVWTSWTLAIRRETFAEDAGTRLSAGFVVTVAALVVLTVAGSVGLRRDASYDGSS</sequence>
<protein>
    <submittedName>
        <fullName evidence="1">Uncharacterized protein</fullName>
    </submittedName>
</protein>
<dbReference type="STRING" id="1045774.SAMN05421872_10638"/>
<proteinExistence type="predicted"/>
<dbReference type="Proteomes" id="UP000199034">
    <property type="component" value="Unassembled WGS sequence"/>
</dbReference>
<dbReference type="AlphaFoldDB" id="A0A1G6S6C4"/>
<name>A0A1G6S6C4_9ACTN</name>
<dbReference type="EMBL" id="FMZM01000006">
    <property type="protein sequence ID" value="SDD12428.1"/>
    <property type="molecule type" value="Genomic_DNA"/>
</dbReference>
<evidence type="ECO:0000313" key="1">
    <source>
        <dbReference type="EMBL" id="SDD12428.1"/>
    </source>
</evidence>
<gene>
    <name evidence="1" type="ORF">SAMN05421872_10638</name>
</gene>
<evidence type="ECO:0000313" key="2">
    <source>
        <dbReference type="Proteomes" id="UP000199034"/>
    </source>
</evidence>
<organism evidence="1 2">
    <name type="scientific">Nocardioides lianchengensis</name>
    <dbReference type="NCBI Taxonomy" id="1045774"/>
    <lineage>
        <taxon>Bacteria</taxon>
        <taxon>Bacillati</taxon>
        <taxon>Actinomycetota</taxon>
        <taxon>Actinomycetes</taxon>
        <taxon>Propionibacteriales</taxon>
        <taxon>Nocardioidaceae</taxon>
        <taxon>Nocardioides</taxon>
    </lineage>
</organism>
<keyword evidence="2" id="KW-1185">Reference proteome</keyword>
<reference evidence="2" key="1">
    <citation type="submission" date="2016-10" db="EMBL/GenBank/DDBJ databases">
        <authorList>
            <person name="Varghese N."/>
            <person name="Submissions S."/>
        </authorList>
    </citation>
    <scope>NUCLEOTIDE SEQUENCE [LARGE SCALE GENOMIC DNA]</scope>
    <source>
        <strain evidence="2">CGMCC 4.6858</strain>
    </source>
</reference>
<accession>A0A1G6S6C4</accession>
<dbReference type="RefSeq" id="WP_090855795.1">
    <property type="nucleotide sequence ID" value="NZ_FMZM01000006.1"/>
</dbReference>